<dbReference type="Gene3D" id="3.40.30.10">
    <property type="entry name" value="Glutaredoxin"/>
    <property type="match status" value="1"/>
</dbReference>
<comment type="similarity">
    <text evidence="2">Belongs to the GST superfamily.</text>
</comment>
<dbReference type="PANTHER" id="PTHR12782:SF5">
    <property type="entry name" value="PROSTAGLANDIN E SYNTHASE 2"/>
    <property type="match status" value="1"/>
</dbReference>
<dbReference type="AlphaFoldDB" id="A0ABD2LV98"/>
<sequence>MRFPKFTEGMAIVTSVTLPGVIFFSGESRMRGKSDDDQTGDDSEQQKKTQLNGQWRVLLKRDEANAAKRTDNGIGGKVTLSQKIVSNIDRTGLNLRLYQFAACPYCCKVRAFLDYYGFSYEVVEVHPVTKKALKQLGGGTKKVPVLTTDCYDKPLPESSRVISMLATFMVQPKLPFKEVPEMYSMDMEHVDVRGSDEIGKTVTKNPHEYFVMYGDVALTQTQVQLAREEREWRQWVDNTFIHLISPNIYRDIPEALNTFDWFAQTGEWRENFSTFERWMAKYVGASVMLLVTRKLRDRHGIKHHEERHAMREAIKEWFAAKGPHRPFMGGQHPGLADLAFYGAFKSFTGCNAFVEMYNDNKELRKWFDSMEMAVTEGRGRMLLELKSRALAGVDGKQQQQLNTEDNKREEKKECGDQSNDSENKEMKGKRPRGR</sequence>
<keyword evidence="5" id="KW-0644">Prostaglandin metabolism</keyword>
<evidence type="ECO:0000256" key="4">
    <source>
        <dbReference type="ARBA" id="ARBA00019474"/>
    </source>
</evidence>
<comment type="pathway">
    <text evidence="1">Lipid metabolism; prostaglandin biosynthesis.</text>
</comment>
<comment type="subcellular location">
    <subcellularLocation>
        <location evidence="18">Endomembrane system</location>
        <topology evidence="18">Single-pass membrane protein</topology>
    </subcellularLocation>
</comment>
<name>A0ABD2LV98_9BILA</name>
<keyword evidence="6" id="KW-0444">Lipid biosynthesis</keyword>
<evidence type="ECO:0000256" key="8">
    <source>
        <dbReference type="ARBA" id="ARBA00022692"/>
    </source>
</evidence>
<evidence type="ECO:0000256" key="19">
    <source>
        <dbReference type="SAM" id="MobiDB-lite"/>
    </source>
</evidence>
<evidence type="ECO:0000256" key="15">
    <source>
        <dbReference type="ARBA" id="ARBA00023930"/>
    </source>
</evidence>
<dbReference type="SFLD" id="SFLDG01182">
    <property type="entry name" value="Prostaglandin_E_synthase_like"/>
    <property type="match status" value="1"/>
</dbReference>
<feature type="compositionally biased region" description="Basic and acidic residues" evidence="19">
    <location>
        <begin position="404"/>
        <end position="428"/>
    </location>
</feature>
<evidence type="ECO:0000256" key="1">
    <source>
        <dbReference type="ARBA" id="ARBA00004702"/>
    </source>
</evidence>
<evidence type="ECO:0000313" key="22">
    <source>
        <dbReference type="Proteomes" id="UP001620626"/>
    </source>
</evidence>
<evidence type="ECO:0000256" key="12">
    <source>
        <dbReference type="ARBA" id="ARBA00023136"/>
    </source>
</evidence>
<keyword evidence="7" id="KW-0643">Prostaglandin biosynthesis</keyword>
<proteinExistence type="inferred from homology"/>
<keyword evidence="14" id="KW-0413">Isomerase</keyword>
<dbReference type="Proteomes" id="UP001620626">
    <property type="component" value="Unassembled WGS sequence"/>
</dbReference>
<evidence type="ECO:0000259" key="20">
    <source>
        <dbReference type="Pfam" id="PF13417"/>
    </source>
</evidence>
<evidence type="ECO:0000313" key="21">
    <source>
        <dbReference type="EMBL" id="KAL3118797.1"/>
    </source>
</evidence>
<dbReference type="InterPro" id="IPR036249">
    <property type="entry name" value="Thioredoxin-like_sf"/>
</dbReference>
<evidence type="ECO:0000256" key="13">
    <source>
        <dbReference type="ARBA" id="ARBA00023160"/>
    </source>
</evidence>
<dbReference type="SFLD" id="SFLDS00019">
    <property type="entry name" value="Glutathione_Transferase_(cytos"/>
    <property type="match status" value="1"/>
</dbReference>
<evidence type="ECO:0000256" key="7">
    <source>
        <dbReference type="ARBA" id="ARBA00022585"/>
    </source>
</evidence>
<dbReference type="InterPro" id="IPR034334">
    <property type="entry name" value="PGES2"/>
</dbReference>
<evidence type="ECO:0000256" key="9">
    <source>
        <dbReference type="ARBA" id="ARBA00022832"/>
    </source>
</evidence>
<dbReference type="SFLD" id="SFLDG01203">
    <property type="entry name" value="Prostaglandin_E_synthase_like1"/>
    <property type="match status" value="1"/>
</dbReference>
<evidence type="ECO:0000256" key="14">
    <source>
        <dbReference type="ARBA" id="ARBA00023235"/>
    </source>
</evidence>
<evidence type="ECO:0000256" key="2">
    <source>
        <dbReference type="ARBA" id="ARBA00007409"/>
    </source>
</evidence>
<evidence type="ECO:0000256" key="10">
    <source>
        <dbReference type="ARBA" id="ARBA00022989"/>
    </source>
</evidence>
<dbReference type="GO" id="GO:0001516">
    <property type="term" value="P:prostaglandin biosynthetic process"/>
    <property type="evidence" value="ECO:0007669"/>
    <property type="project" value="UniProtKB-KW"/>
</dbReference>
<accession>A0ABD2LV98</accession>
<feature type="region of interest" description="Disordered" evidence="19">
    <location>
        <begin position="394"/>
        <end position="434"/>
    </location>
</feature>
<dbReference type="PROSITE" id="PS51354">
    <property type="entry name" value="GLUTAREDOXIN_2"/>
    <property type="match status" value="1"/>
</dbReference>
<keyword evidence="22" id="KW-1185">Reference proteome</keyword>
<evidence type="ECO:0000256" key="3">
    <source>
        <dbReference type="ARBA" id="ARBA00012203"/>
    </source>
</evidence>
<evidence type="ECO:0000256" key="17">
    <source>
        <dbReference type="ARBA" id="ARBA00031041"/>
    </source>
</evidence>
<evidence type="ECO:0000256" key="5">
    <source>
        <dbReference type="ARBA" id="ARBA00022501"/>
    </source>
</evidence>
<dbReference type="GO" id="GO:0012505">
    <property type="term" value="C:endomembrane system"/>
    <property type="evidence" value="ECO:0007669"/>
    <property type="project" value="UniProtKB-SubCell"/>
</dbReference>
<evidence type="ECO:0000256" key="6">
    <source>
        <dbReference type="ARBA" id="ARBA00022516"/>
    </source>
</evidence>
<dbReference type="InterPro" id="IPR036282">
    <property type="entry name" value="Glutathione-S-Trfase_C_sf"/>
</dbReference>
<protein>
    <recommendedName>
        <fullName evidence="4">Prostaglandin E synthase 2</fullName>
        <ecNumber evidence="3">5.3.99.3</ecNumber>
    </recommendedName>
    <alternativeName>
        <fullName evidence="17">Microsomal prostaglandin E synthase 2</fullName>
    </alternativeName>
</protein>
<keyword evidence="13" id="KW-0275">Fatty acid biosynthesis</keyword>
<dbReference type="PANTHER" id="PTHR12782">
    <property type="entry name" value="MICROSOMAL PROSTAGLANDIN E SYNTHASE-2"/>
    <property type="match status" value="1"/>
</dbReference>
<dbReference type="SUPFAM" id="SSF47616">
    <property type="entry name" value="GST C-terminal domain-like"/>
    <property type="match status" value="1"/>
</dbReference>
<comment type="caution">
    <text evidence="21">The sequence shown here is derived from an EMBL/GenBank/DDBJ whole genome shotgun (WGS) entry which is preliminary data.</text>
</comment>
<keyword evidence="9" id="KW-0276">Fatty acid metabolism</keyword>
<comment type="catalytic activity">
    <reaction evidence="16">
        <text>prostaglandin H2 = prostaglandin E2</text>
        <dbReference type="Rhea" id="RHEA:12893"/>
        <dbReference type="ChEBI" id="CHEBI:57405"/>
        <dbReference type="ChEBI" id="CHEBI:606564"/>
        <dbReference type="EC" id="5.3.99.3"/>
    </reaction>
    <physiologicalReaction direction="left-to-right" evidence="16">
        <dbReference type="Rhea" id="RHEA:12894"/>
    </physiologicalReaction>
</comment>
<dbReference type="SUPFAM" id="SSF52833">
    <property type="entry name" value="Thioredoxin-like"/>
    <property type="match status" value="1"/>
</dbReference>
<evidence type="ECO:0000256" key="16">
    <source>
        <dbReference type="ARBA" id="ARBA00023931"/>
    </source>
</evidence>
<dbReference type="EC" id="5.3.99.3" evidence="3"/>
<evidence type="ECO:0000256" key="18">
    <source>
        <dbReference type="ARBA" id="ARBA00037847"/>
    </source>
</evidence>
<feature type="region of interest" description="Disordered" evidence="19">
    <location>
        <begin position="29"/>
        <end position="49"/>
    </location>
</feature>
<dbReference type="InterPro" id="IPR004045">
    <property type="entry name" value="Glutathione_S-Trfase_N"/>
</dbReference>
<dbReference type="Pfam" id="PF13417">
    <property type="entry name" value="GST_N_3"/>
    <property type="match status" value="1"/>
</dbReference>
<keyword evidence="10" id="KW-1133">Transmembrane helix</keyword>
<dbReference type="EMBL" id="JBICBT010000262">
    <property type="protein sequence ID" value="KAL3118797.1"/>
    <property type="molecule type" value="Genomic_DNA"/>
</dbReference>
<keyword evidence="11" id="KW-0443">Lipid metabolism</keyword>
<feature type="domain" description="GST N-terminal" evidence="20">
    <location>
        <begin position="97"/>
        <end position="165"/>
    </location>
</feature>
<dbReference type="Gene3D" id="1.20.1050.10">
    <property type="match status" value="1"/>
</dbReference>
<keyword evidence="12" id="KW-0472">Membrane</keyword>
<comment type="catalytic activity">
    <reaction evidence="15">
        <text>prostaglandin H2 = (12S)-hydroxy-(5Z,8E,10E)-heptadecatrienoate + malonaldehyde</text>
        <dbReference type="Rhea" id="RHEA:48644"/>
        <dbReference type="ChEBI" id="CHEBI:57405"/>
        <dbReference type="ChEBI" id="CHEBI:90694"/>
        <dbReference type="ChEBI" id="CHEBI:566274"/>
    </reaction>
    <physiologicalReaction direction="left-to-right" evidence="15">
        <dbReference type="Rhea" id="RHEA:48645"/>
    </physiologicalReaction>
</comment>
<gene>
    <name evidence="21" type="ORF">niasHT_002634</name>
</gene>
<reference evidence="21 22" key="1">
    <citation type="submission" date="2024-10" db="EMBL/GenBank/DDBJ databases">
        <authorList>
            <person name="Kim D."/>
        </authorList>
    </citation>
    <scope>NUCLEOTIDE SEQUENCE [LARGE SCALE GENOMIC DNA]</scope>
    <source>
        <strain evidence="21">BH-2024</strain>
    </source>
</reference>
<dbReference type="InterPro" id="IPR040079">
    <property type="entry name" value="Glutathione_S-Trfase"/>
</dbReference>
<dbReference type="CDD" id="cd03197">
    <property type="entry name" value="GST_C_mPGES2"/>
    <property type="match status" value="1"/>
</dbReference>
<evidence type="ECO:0000256" key="11">
    <source>
        <dbReference type="ARBA" id="ARBA00023098"/>
    </source>
</evidence>
<keyword evidence="8" id="KW-0812">Transmembrane</keyword>
<dbReference type="GO" id="GO:0050220">
    <property type="term" value="F:prostaglandin-E synthase activity"/>
    <property type="evidence" value="ECO:0007669"/>
    <property type="project" value="UniProtKB-EC"/>
</dbReference>
<dbReference type="InterPro" id="IPR034335">
    <property type="entry name" value="PGES2_C"/>
</dbReference>
<organism evidence="21 22">
    <name type="scientific">Heterodera trifolii</name>
    <dbReference type="NCBI Taxonomy" id="157864"/>
    <lineage>
        <taxon>Eukaryota</taxon>
        <taxon>Metazoa</taxon>
        <taxon>Ecdysozoa</taxon>
        <taxon>Nematoda</taxon>
        <taxon>Chromadorea</taxon>
        <taxon>Rhabditida</taxon>
        <taxon>Tylenchina</taxon>
        <taxon>Tylenchomorpha</taxon>
        <taxon>Tylenchoidea</taxon>
        <taxon>Heteroderidae</taxon>
        <taxon>Heteroderinae</taxon>
        <taxon>Heterodera</taxon>
    </lineage>
</organism>